<keyword evidence="3" id="KW-1185">Reference proteome</keyword>
<accession>A0A0L0WE77</accession>
<evidence type="ECO:0000313" key="2">
    <source>
        <dbReference type="EMBL" id="KNF09783.1"/>
    </source>
</evidence>
<keyword evidence="1" id="KW-0472">Membrane</keyword>
<reference evidence="3" key="1">
    <citation type="submission" date="2015-07" db="EMBL/GenBank/DDBJ databases">
        <title>Draft genome sequence of the purine-degrading Gottschalkia purinilyticum DSM 1384 (formerly Clostridium purinilyticum).</title>
        <authorList>
            <person name="Poehlein A."/>
            <person name="Schiel-Bengelsdorf B."/>
            <person name="Bengelsdorf F.R."/>
            <person name="Daniel R."/>
            <person name="Duerre P."/>
        </authorList>
    </citation>
    <scope>NUCLEOTIDE SEQUENCE [LARGE SCALE GENOMIC DNA]</scope>
    <source>
        <strain evidence="3">DSM 1384</strain>
    </source>
</reference>
<dbReference type="EMBL" id="LGSS01000002">
    <property type="protein sequence ID" value="KNF09783.1"/>
    <property type="molecule type" value="Genomic_DNA"/>
</dbReference>
<feature type="transmembrane region" description="Helical" evidence="1">
    <location>
        <begin position="44"/>
        <end position="65"/>
    </location>
</feature>
<proteinExistence type="predicted"/>
<gene>
    <name evidence="2" type="ORF">CLPU_2c02350</name>
</gene>
<organism evidence="2 3">
    <name type="scientific">Gottschalkia purinilytica</name>
    <name type="common">Clostridium purinilyticum</name>
    <dbReference type="NCBI Taxonomy" id="1503"/>
    <lineage>
        <taxon>Bacteria</taxon>
        <taxon>Bacillati</taxon>
        <taxon>Bacillota</taxon>
        <taxon>Tissierellia</taxon>
        <taxon>Tissierellales</taxon>
        <taxon>Gottschalkiaceae</taxon>
        <taxon>Gottschalkia</taxon>
    </lineage>
</organism>
<evidence type="ECO:0000256" key="1">
    <source>
        <dbReference type="SAM" id="Phobius"/>
    </source>
</evidence>
<comment type="caution">
    <text evidence="2">The sequence shown here is derived from an EMBL/GenBank/DDBJ whole genome shotgun (WGS) entry which is preliminary data.</text>
</comment>
<dbReference type="Proteomes" id="UP000037267">
    <property type="component" value="Unassembled WGS sequence"/>
</dbReference>
<dbReference type="AlphaFoldDB" id="A0A0L0WE77"/>
<feature type="transmembrane region" description="Helical" evidence="1">
    <location>
        <begin position="12"/>
        <end position="32"/>
    </location>
</feature>
<dbReference type="STRING" id="1503.CLPU_2c02350"/>
<dbReference type="NCBIfam" id="NF042414">
    <property type="entry name" value="CLC_0170_fam"/>
    <property type="match status" value="1"/>
</dbReference>
<keyword evidence="1" id="KW-1133">Transmembrane helix</keyword>
<keyword evidence="1" id="KW-0812">Transmembrane</keyword>
<dbReference type="InterPro" id="IPR049971">
    <property type="entry name" value="CLC_0170-like"/>
</dbReference>
<protein>
    <submittedName>
        <fullName evidence="2">Uncharacterized protein</fullName>
    </submittedName>
</protein>
<name>A0A0L0WE77_GOTPU</name>
<evidence type="ECO:0000313" key="3">
    <source>
        <dbReference type="Proteomes" id="UP000037267"/>
    </source>
</evidence>
<sequence>MDIQTLRYIFDAYFFVFVILAGVYGLIVDGRWLKLKGEERVWKIVKVLDILCIVVGVVAFIGVRIF</sequence>
<dbReference type="RefSeq" id="WP_050354163.1">
    <property type="nucleotide sequence ID" value="NZ_LGSS01000002.1"/>
</dbReference>